<keyword evidence="3" id="KW-1185">Reference proteome</keyword>
<comment type="caution">
    <text evidence="2">The sequence shown here is derived from an EMBL/GenBank/DDBJ whole genome shotgun (WGS) entry which is preliminary data.</text>
</comment>
<evidence type="ECO:0000313" key="3">
    <source>
        <dbReference type="Proteomes" id="UP000324222"/>
    </source>
</evidence>
<dbReference type="Proteomes" id="UP000324222">
    <property type="component" value="Unassembled WGS sequence"/>
</dbReference>
<evidence type="ECO:0000313" key="2">
    <source>
        <dbReference type="EMBL" id="MPC92566.1"/>
    </source>
</evidence>
<evidence type="ECO:0000256" key="1">
    <source>
        <dbReference type="SAM" id="MobiDB-lite"/>
    </source>
</evidence>
<accession>A0A5B7JEN6</accession>
<organism evidence="2 3">
    <name type="scientific">Portunus trituberculatus</name>
    <name type="common">Swimming crab</name>
    <name type="synonym">Neptunus trituberculatus</name>
    <dbReference type="NCBI Taxonomy" id="210409"/>
    <lineage>
        <taxon>Eukaryota</taxon>
        <taxon>Metazoa</taxon>
        <taxon>Ecdysozoa</taxon>
        <taxon>Arthropoda</taxon>
        <taxon>Crustacea</taxon>
        <taxon>Multicrustacea</taxon>
        <taxon>Malacostraca</taxon>
        <taxon>Eumalacostraca</taxon>
        <taxon>Eucarida</taxon>
        <taxon>Decapoda</taxon>
        <taxon>Pleocyemata</taxon>
        <taxon>Brachyura</taxon>
        <taxon>Eubrachyura</taxon>
        <taxon>Portunoidea</taxon>
        <taxon>Portunidae</taxon>
        <taxon>Portuninae</taxon>
        <taxon>Portunus</taxon>
    </lineage>
</organism>
<feature type="compositionally biased region" description="Basic and acidic residues" evidence="1">
    <location>
        <begin position="38"/>
        <end position="50"/>
    </location>
</feature>
<name>A0A5B7JEN6_PORTR</name>
<protein>
    <submittedName>
        <fullName evidence="2">Uncharacterized protein</fullName>
    </submittedName>
</protein>
<sequence length="50" mass="5480">MDSGRSEYVGRLMAGGRERMALGGRLTGRSGRIQALEPPRHAERGRQVTV</sequence>
<dbReference type="AlphaFoldDB" id="A0A5B7JEN6"/>
<reference evidence="2 3" key="1">
    <citation type="submission" date="2019-05" db="EMBL/GenBank/DDBJ databases">
        <title>Another draft genome of Portunus trituberculatus and its Hox gene families provides insights of decapod evolution.</title>
        <authorList>
            <person name="Jeong J.-H."/>
            <person name="Song I."/>
            <person name="Kim S."/>
            <person name="Choi T."/>
            <person name="Kim D."/>
            <person name="Ryu S."/>
            <person name="Kim W."/>
        </authorList>
    </citation>
    <scope>NUCLEOTIDE SEQUENCE [LARGE SCALE GENOMIC DNA]</scope>
    <source>
        <tissue evidence="2">Muscle</tissue>
    </source>
</reference>
<dbReference type="EMBL" id="VSRR010091716">
    <property type="protein sequence ID" value="MPC92566.1"/>
    <property type="molecule type" value="Genomic_DNA"/>
</dbReference>
<proteinExistence type="predicted"/>
<gene>
    <name evidence="2" type="ORF">E2C01_087661</name>
</gene>
<feature type="region of interest" description="Disordered" evidence="1">
    <location>
        <begin position="20"/>
        <end position="50"/>
    </location>
</feature>